<dbReference type="GO" id="GO:0004348">
    <property type="term" value="F:glucosylceramidase activity"/>
    <property type="evidence" value="ECO:0007669"/>
    <property type="project" value="InterPro"/>
</dbReference>
<dbReference type="InterPro" id="IPR001139">
    <property type="entry name" value="Glyco_hydro_30"/>
</dbReference>
<dbReference type="InterPro" id="IPR017853">
    <property type="entry name" value="GH"/>
</dbReference>
<keyword evidence="4" id="KW-0326">Glycosidase</keyword>
<evidence type="ECO:0000313" key="9">
    <source>
        <dbReference type="Proteomes" id="UP000315389"/>
    </source>
</evidence>
<evidence type="ECO:0000259" key="6">
    <source>
        <dbReference type="Pfam" id="PF02055"/>
    </source>
</evidence>
<dbReference type="Gene3D" id="2.60.40.2700">
    <property type="match status" value="2"/>
</dbReference>
<name>A0A542ZTK8_RARFA</name>
<dbReference type="RefSeq" id="WP_142117955.1">
    <property type="nucleotide sequence ID" value="NZ_BAAASV010000002.1"/>
</dbReference>
<evidence type="ECO:0000259" key="7">
    <source>
        <dbReference type="Pfam" id="PF17189"/>
    </source>
</evidence>
<evidence type="ECO:0000256" key="5">
    <source>
        <dbReference type="SAM" id="SignalP"/>
    </source>
</evidence>
<keyword evidence="2 5" id="KW-0732">Signal</keyword>
<dbReference type="Pfam" id="PF17189">
    <property type="entry name" value="Glyco_hydro_30C"/>
    <property type="match status" value="1"/>
</dbReference>
<dbReference type="OrthoDB" id="9806701at2"/>
<comment type="caution">
    <text evidence="8">The sequence shown here is derived from an EMBL/GenBank/DDBJ whole genome shotgun (WGS) entry which is preliminary data.</text>
</comment>
<evidence type="ECO:0000313" key="8">
    <source>
        <dbReference type="EMBL" id="TQL63637.1"/>
    </source>
</evidence>
<feature type="domain" description="Glycosyl hydrolase family 30 beta sandwich" evidence="7">
    <location>
        <begin position="456"/>
        <end position="516"/>
    </location>
</feature>
<feature type="signal peptide" evidence="5">
    <location>
        <begin position="1"/>
        <end position="27"/>
    </location>
</feature>
<evidence type="ECO:0000256" key="4">
    <source>
        <dbReference type="RuleBase" id="RU361188"/>
    </source>
</evidence>
<evidence type="ECO:0000256" key="1">
    <source>
        <dbReference type="ARBA" id="ARBA00005382"/>
    </source>
</evidence>
<gene>
    <name evidence="8" type="ORF">FB461_0104</name>
</gene>
<feature type="domain" description="Glycosyl hydrolase family 30 TIM-barrel" evidence="6">
    <location>
        <begin position="78"/>
        <end position="437"/>
    </location>
</feature>
<dbReference type="PANTHER" id="PTHR11069">
    <property type="entry name" value="GLUCOSYLCERAMIDASE"/>
    <property type="match status" value="1"/>
</dbReference>
<comment type="similarity">
    <text evidence="1 4">Belongs to the glycosyl hydrolase 30 family.</text>
</comment>
<dbReference type="InterPro" id="IPR013780">
    <property type="entry name" value="Glyco_hydro_b"/>
</dbReference>
<dbReference type="AlphaFoldDB" id="A0A542ZTK8"/>
<accession>A0A542ZTK8</accession>
<reference evidence="8 9" key="1">
    <citation type="submission" date="2019-06" db="EMBL/GenBank/DDBJ databases">
        <title>Sequencing the genomes of 1000 actinobacteria strains.</title>
        <authorList>
            <person name="Klenk H.-P."/>
        </authorList>
    </citation>
    <scope>NUCLEOTIDE SEQUENCE [LARGE SCALE GENOMIC DNA]</scope>
    <source>
        <strain evidence="8 9">DSM 4813</strain>
    </source>
</reference>
<dbReference type="InterPro" id="IPR033453">
    <property type="entry name" value="Glyco_hydro_30_TIM-barrel"/>
</dbReference>
<evidence type="ECO:0000256" key="3">
    <source>
        <dbReference type="ARBA" id="ARBA00022801"/>
    </source>
</evidence>
<dbReference type="Gene3D" id="2.60.40.1180">
    <property type="entry name" value="Golgi alpha-mannosidase II"/>
    <property type="match status" value="1"/>
</dbReference>
<evidence type="ECO:0000256" key="2">
    <source>
        <dbReference type="ARBA" id="ARBA00022729"/>
    </source>
</evidence>
<protein>
    <submittedName>
        <fullName evidence="8">Glucosylceramidase</fullName>
    </submittedName>
</protein>
<keyword evidence="9" id="KW-1185">Reference proteome</keyword>
<feature type="chain" id="PRO_5021997354" evidence="5">
    <location>
        <begin position="28"/>
        <end position="713"/>
    </location>
</feature>
<keyword evidence="3 4" id="KW-0378">Hydrolase</keyword>
<organism evidence="8 9">
    <name type="scientific">Rarobacter faecitabidus</name>
    <dbReference type="NCBI Taxonomy" id="13243"/>
    <lineage>
        <taxon>Bacteria</taxon>
        <taxon>Bacillati</taxon>
        <taxon>Actinomycetota</taxon>
        <taxon>Actinomycetes</taxon>
        <taxon>Micrococcales</taxon>
        <taxon>Rarobacteraceae</taxon>
        <taxon>Rarobacter</taxon>
    </lineage>
</organism>
<dbReference type="PRINTS" id="PR00843">
    <property type="entry name" value="GLHYDRLASE30"/>
</dbReference>
<dbReference type="GO" id="GO:0016020">
    <property type="term" value="C:membrane"/>
    <property type="evidence" value="ECO:0007669"/>
    <property type="project" value="GOC"/>
</dbReference>
<sequence>MSIRSSALCASLVLAATVTVGAPSASASGDDATVKVWLTEGSSSSANRLTRQADLHWGAPTDGAVVVNYDPAQRLQAITGFGASFTDSATSNVMRLNPAQRSQLMTELFSPTDGIGLSILRQPIGASDFVDPRGLSGENAFYTYLNGTTIDVSRDQDSIDLVKQATALRGAMTVIGSPWSPPAQFRQSGSLLGSIPANALMLNHEQDYADYLRGVVQAYGAKGVAIDYLTVQNEPLHNPAYPGLLMGADQQIRVVEKLSSSLTAAGLGTRILGYDHNWDIPSQGWNDASWSDSNSANPAYPAQVMAATQHLANVAGTALHCYEGFPGKAGNSSLLHDRFPTKEILWTECTGTEGGDTFRDTLEYHGSRTLFTALRNWSQSIVFWNIALNESGGPLPSGGGVSVFQNCSGLVTVKNDATQGYTKNVGYYLLGHFSKFVQPGARVLASDDVTKPMGNGNNDTEVSNAVFENPDGTFAAVLYNDTQELGNPGASSRLVSLTGPKGTVSFTMPGNSMVTLTWGTPRANPDPDPVLTAVAAPAISGTAGVGGTLRATPGRYSIAPTALSYQWLRGTSAIRGATRATYSPVAADRGKRLAVRVTARRGTTTVVHASSATAAIAYGKITVKKKPRALVGKKAATRVKVGQKLKADKGSYAVARVKVTYQWLRGKKAIKGAKKATFKVTAKDRGARITLRVTVAKPGYKTVRVVSRAIRVR</sequence>
<dbReference type="Pfam" id="PF02055">
    <property type="entry name" value="Glyco_hydro_30"/>
    <property type="match status" value="1"/>
</dbReference>
<dbReference type="EMBL" id="VFOS01000001">
    <property type="protein sequence ID" value="TQL63637.1"/>
    <property type="molecule type" value="Genomic_DNA"/>
</dbReference>
<dbReference type="PANTHER" id="PTHR11069:SF23">
    <property type="entry name" value="LYSOSOMAL ACID GLUCOSYLCERAMIDASE"/>
    <property type="match status" value="1"/>
</dbReference>
<dbReference type="GO" id="GO:0006680">
    <property type="term" value="P:glucosylceramide catabolic process"/>
    <property type="evidence" value="ECO:0007669"/>
    <property type="project" value="TreeGrafter"/>
</dbReference>
<proteinExistence type="inferred from homology"/>
<dbReference type="SUPFAM" id="SSF51445">
    <property type="entry name" value="(Trans)glycosidases"/>
    <property type="match status" value="1"/>
</dbReference>
<dbReference type="Proteomes" id="UP000315389">
    <property type="component" value="Unassembled WGS sequence"/>
</dbReference>
<dbReference type="Gene3D" id="3.20.20.80">
    <property type="entry name" value="Glycosidases"/>
    <property type="match status" value="1"/>
</dbReference>
<dbReference type="InterPro" id="IPR033452">
    <property type="entry name" value="GH30_C"/>
</dbReference>